<accession>A0A5N6PAN8</accession>
<organism evidence="2 3">
    <name type="scientific">Mikania micrantha</name>
    <name type="common">bitter vine</name>
    <dbReference type="NCBI Taxonomy" id="192012"/>
    <lineage>
        <taxon>Eukaryota</taxon>
        <taxon>Viridiplantae</taxon>
        <taxon>Streptophyta</taxon>
        <taxon>Embryophyta</taxon>
        <taxon>Tracheophyta</taxon>
        <taxon>Spermatophyta</taxon>
        <taxon>Magnoliopsida</taxon>
        <taxon>eudicotyledons</taxon>
        <taxon>Gunneridae</taxon>
        <taxon>Pentapetalae</taxon>
        <taxon>asterids</taxon>
        <taxon>campanulids</taxon>
        <taxon>Asterales</taxon>
        <taxon>Asteraceae</taxon>
        <taxon>Asteroideae</taxon>
        <taxon>Heliantheae alliance</taxon>
        <taxon>Eupatorieae</taxon>
        <taxon>Mikania</taxon>
    </lineage>
</organism>
<dbReference type="PANTHER" id="PTHR32166:SF123">
    <property type="entry name" value="BED-TYPE DOMAIN-CONTAINING PROTEIN"/>
    <property type="match status" value="1"/>
</dbReference>
<comment type="caution">
    <text evidence="2">The sequence shown here is derived from an EMBL/GenBank/DDBJ whole genome shotgun (WGS) entry which is preliminary data.</text>
</comment>
<dbReference type="Pfam" id="PF04937">
    <property type="entry name" value="DUF659"/>
    <property type="match status" value="1"/>
</dbReference>
<dbReference type="PANTHER" id="PTHR32166">
    <property type="entry name" value="OSJNBA0013A04.12 PROTEIN"/>
    <property type="match status" value="1"/>
</dbReference>
<keyword evidence="3" id="KW-1185">Reference proteome</keyword>
<dbReference type="AlphaFoldDB" id="A0A5N6PAN8"/>
<sequence>MWGILIEDLEMPLAIPITRGGGVGNQPDFTGKSGDPPGLNSRPPIHNLFIELGQSSGDYGEKKSSAIKRKAHLGADHGALCNTRRALYQKPGLSAIFLEAHATNHPSILVDSGSVIRLKILILFDSRLKILKVEILVEWWTISIEQLSCGKCPEHVCQQMKDFMLKKAKAKQAYDPLVDGYDLDNEEDEECVVTKACREIGKWFYDAGIPFHAATYDSFQIMLEVVAQFGPGFQAPSMHELRVPLLTTEVEETKTEMESHKKEWAIKGCSILSDGWRDCTGQKDIFNFLVNSPKGSVFVKSMDVSKITKDAHQLLAMLEEMVDEIGEENVVKVATDNASNYKLAGNL</sequence>
<dbReference type="EMBL" id="SZYD01000005">
    <property type="protein sequence ID" value="KAD6118798.1"/>
    <property type="molecule type" value="Genomic_DNA"/>
</dbReference>
<protein>
    <recommendedName>
        <fullName evidence="1">DUF659 domain-containing protein</fullName>
    </recommendedName>
</protein>
<dbReference type="OrthoDB" id="2442898at2759"/>
<evidence type="ECO:0000259" key="1">
    <source>
        <dbReference type="Pfam" id="PF04937"/>
    </source>
</evidence>
<proteinExistence type="predicted"/>
<reference evidence="2 3" key="1">
    <citation type="submission" date="2019-05" db="EMBL/GenBank/DDBJ databases">
        <title>Mikania micrantha, genome provides insights into the molecular mechanism of rapid growth.</title>
        <authorList>
            <person name="Liu B."/>
        </authorList>
    </citation>
    <scope>NUCLEOTIDE SEQUENCE [LARGE SCALE GENOMIC DNA]</scope>
    <source>
        <strain evidence="2">NLD-2019</strain>
        <tissue evidence="2">Leaf</tissue>
    </source>
</reference>
<evidence type="ECO:0000313" key="3">
    <source>
        <dbReference type="Proteomes" id="UP000326396"/>
    </source>
</evidence>
<dbReference type="Proteomes" id="UP000326396">
    <property type="component" value="Linkage Group LG13"/>
</dbReference>
<feature type="domain" description="DUF659" evidence="1">
    <location>
        <begin position="236"/>
        <end position="346"/>
    </location>
</feature>
<gene>
    <name evidence="2" type="ORF">E3N88_10069</name>
</gene>
<dbReference type="InterPro" id="IPR007021">
    <property type="entry name" value="DUF659"/>
</dbReference>
<evidence type="ECO:0000313" key="2">
    <source>
        <dbReference type="EMBL" id="KAD6118798.1"/>
    </source>
</evidence>
<name>A0A5N6PAN8_9ASTR</name>